<dbReference type="Gene3D" id="3.60.40.10">
    <property type="entry name" value="PPM-type phosphatase domain"/>
    <property type="match status" value="1"/>
</dbReference>
<dbReference type="SUPFAM" id="SSF81606">
    <property type="entry name" value="PP2C-like"/>
    <property type="match status" value="1"/>
</dbReference>
<evidence type="ECO:0000313" key="3">
    <source>
        <dbReference type="Proteomes" id="UP000264006"/>
    </source>
</evidence>
<organism evidence="2 3">
    <name type="scientific">Euzebya pacifica</name>
    <dbReference type="NCBI Taxonomy" id="1608957"/>
    <lineage>
        <taxon>Bacteria</taxon>
        <taxon>Bacillati</taxon>
        <taxon>Actinomycetota</taxon>
        <taxon>Nitriliruptoria</taxon>
        <taxon>Euzebyales</taxon>
    </lineage>
</organism>
<accession>A0A346XUF7</accession>
<keyword evidence="3" id="KW-1185">Reference proteome</keyword>
<proteinExistence type="predicted"/>
<evidence type="ECO:0000259" key="1">
    <source>
        <dbReference type="PROSITE" id="PS51746"/>
    </source>
</evidence>
<sequence>MTLVDRPGEPTTFGQPQRAAGVEAQLLRGDGVHAADTIIDHGCFGNLVVRAASVRGTYARYESGPREDDYTMGAAGDGRWLVVALADGVTSASASHLAATLAVRTAVQQVQRQLDEDGLGVDLHGVFQSAAYQLRRSAEPLLEADGLDCTADHIAALFATTLLVAIVPAAGADRRVRVARVGDSNAWTLGDGGWTPLLAPKAGGAPLASSAVRALPRLPEAVEVIEVDVAPGRTLVLASDGVTDPFGPTFDGDVARCLAREWHPELPAPLEFARQLSFRGQSWDDDRTAIAITGIGLPAT</sequence>
<dbReference type="KEGG" id="euz:DVS28_a1154"/>
<dbReference type="EMBL" id="CP031165">
    <property type="protein sequence ID" value="AXV05854.1"/>
    <property type="molecule type" value="Genomic_DNA"/>
</dbReference>
<dbReference type="InterPro" id="IPR001932">
    <property type="entry name" value="PPM-type_phosphatase-like_dom"/>
</dbReference>
<feature type="domain" description="PPM-type phosphatase" evidence="1">
    <location>
        <begin position="48"/>
        <end position="294"/>
    </location>
</feature>
<dbReference type="AlphaFoldDB" id="A0A346XUF7"/>
<protein>
    <recommendedName>
        <fullName evidence="1">PPM-type phosphatase domain-containing protein</fullName>
    </recommendedName>
</protein>
<reference evidence="2 3" key="1">
    <citation type="submission" date="2018-09" db="EMBL/GenBank/DDBJ databases">
        <title>Complete genome sequence of Euzebya sp. DY32-46 isolated from seawater of Pacific Ocean.</title>
        <authorList>
            <person name="Xu L."/>
            <person name="Wu Y.-H."/>
            <person name="Xu X.-W."/>
        </authorList>
    </citation>
    <scope>NUCLEOTIDE SEQUENCE [LARGE SCALE GENOMIC DNA]</scope>
    <source>
        <strain evidence="2 3">DY32-46</strain>
    </source>
</reference>
<name>A0A346XUF7_9ACTN</name>
<dbReference type="Pfam" id="PF13672">
    <property type="entry name" value="PP2C_2"/>
    <property type="match status" value="1"/>
</dbReference>
<evidence type="ECO:0000313" key="2">
    <source>
        <dbReference type="EMBL" id="AXV05854.1"/>
    </source>
</evidence>
<dbReference type="InterPro" id="IPR036457">
    <property type="entry name" value="PPM-type-like_dom_sf"/>
</dbReference>
<dbReference type="PROSITE" id="PS51746">
    <property type="entry name" value="PPM_2"/>
    <property type="match status" value="1"/>
</dbReference>
<dbReference type="Proteomes" id="UP000264006">
    <property type="component" value="Chromosome"/>
</dbReference>
<gene>
    <name evidence="2" type="ORF">DVS28_a1154</name>
</gene>